<dbReference type="SUPFAM" id="SSF56935">
    <property type="entry name" value="Porins"/>
    <property type="match status" value="1"/>
</dbReference>
<evidence type="ECO:0000313" key="4">
    <source>
        <dbReference type="EMBL" id="AEF03051.1"/>
    </source>
</evidence>
<dbReference type="GO" id="GO:0009279">
    <property type="term" value="C:cell outer membrane"/>
    <property type="evidence" value="ECO:0007669"/>
    <property type="project" value="UniProtKB-SubCell"/>
</dbReference>
<keyword evidence="3" id="KW-0998">Cell outer membrane</keyword>
<comment type="subcellular location">
    <subcellularLocation>
        <location evidence="1">Cell outer membrane</location>
    </subcellularLocation>
</comment>
<evidence type="ECO:0000256" key="1">
    <source>
        <dbReference type="ARBA" id="ARBA00004442"/>
    </source>
</evidence>
<organism evidence="4 5">
    <name type="scientific">Alteromonas naphthalenivorans</name>
    <dbReference type="NCBI Taxonomy" id="715451"/>
    <lineage>
        <taxon>Bacteria</taxon>
        <taxon>Pseudomonadati</taxon>
        <taxon>Pseudomonadota</taxon>
        <taxon>Gammaproteobacteria</taxon>
        <taxon>Alteromonadales</taxon>
        <taxon>Alteromonadaceae</taxon>
        <taxon>Alteromonas/Salinimonas group</taxon>
        <taxon>Alteromonas</taxon>
    </lineage>
</organism>
<evidence type="ECO:0000256" key="3">
    <source>
        <dbReference type="ARBA" id="ARBA00023237"/>
    </source>
</evidence>
<protein>
    <submittedName>
        <fullName evidence="4">TonB-dependent receptor</fullName>
    </submittedName>
</protein>
<keyword evidence="5" id="KW-1185">Reference proteome</keyword>
<accession>F5Z7K8</accession>
<gene>
    <name evidence="4" type="ordered locus">ambt_07615</name>
</gene>
<dbReference type="AlphaFoldDB" id="F5Z7K8"/>
<dbReference type="EMBL" id="CP002339">
    <property type="protein sequence ID" value="AEF03051.1"/>
    <property type="molecule type" value="Genomic_DNA"/>
</dbReference>
<dbReference type="Gene3D" id="2.40.170.20">
    <property type="entry name" value="TonB-dependent receptor, beta-barrel domain"/>
    <property type="match status" value="1"/>
</dbReference>
<dbReference type="Proteomes" id="UP000000683">
    <property type="component" value="Chromosome"/>
</dbReference>
<sequence>MTTSDGFEFRVAATKRDDYLTEERGTSLALVDATKQGGTLVDAQIGYDFSESGIESLEGLRVTFQAQNLTDEDDIQASQADSRQITQYQSYGTNYLLGFNYTF</sequence>
<keyword evidence="2" id="KW-0472">Membrane</keyword>
<dbReference type="HOGENOM" id="CLU_2257809_0_0_6"/>
<evidence type="ECO:0000313" key="5">
    <source>
        <dbReference type="Proteomes" id="UP000000683"/>
    </source>
</evidence>
<dbReference type="KEGG" id="alt:ambt_07615"/>
<name>F5Z7K8_ALTNA</name>
<reference evidence="4 5" key="1">
    <citation type="journal article" date="2011" name="J. Bacteriol.">
        <title>Complete genome sequence of the polycyclic aromatic hydrocarbon-degrading bacterium Alteromonas sp. strain SN2.</title>
        <authorList>
            <person name="Jin H.M."/>
            <person name="Jeong H."/>
            <person name="Moon E.J."/>
            <person name="Math R.K."/>
            <person name="Lee K."/>
            <person name="Kim H.J."/>
            <person name="Jeon C.O."/>
            <person name="Oh T.K."/>
            <person name="Kim J.F."/>
        </authorList>
    </citation>
    <scope>NUCLEOTIDE SEQUENCE [LARGE SCALE GENOMIC DNA]</scope>
    <source>
        <strain evidence="5">JCM 17741 / KACC 18427 / KCTC 11700BP / SN2</strain>
    </source>
</reference>
<keyword evidence="4" id="KW-0675">Receptor</keyword>
<dbReference type="InterPro" id="IPR036942">
    <property type="entry name" value="Beta-barrel_TonB_sf"/>
</dbReference>
<proteinExistence type="predicted"/>
<evidence type="ECO:0000256" key="2">
    <source>
        <dbReference type="ARBA" id="ARBA00023136"/>
    </source>
</evidence>
<dbReference type="eggNOG" id="COG4771">
    <property type="taxonomic scope" value="Bacteria"/>
</dbReference>